<dbReference type="Pfam" id="PF13456">
    <property type="entry name" value="RVT_3"/>
    <property type="match status" value="1"/>
</dbReference>
<dbReference type="PANTHER" id="PTHR47074">
    <property type="entry name" value="BNAC02G40300D PROTEIN"/>
    <property type="match status" value="1"/>
</dbReference>
<feature type="domain" description="RNase H type-1" evidence="1">
    <location>
        <begin position="15"/>
        <end position="137"/>
    </location>
</feature>
<dbReference type="Gene3D" id="3.30.420.10">
    <property type="entry name" value="Ribonuclease H-like superfamily/Ribonuclease H"/>
    <property type="match status" value="1"/>
</dbReference>
<dbReference type="InterPro" id="IPR052929">
    <property type="entry name" value="RNase_H-like_EbsB-rel"/>
</dbReference>
<dbReference type="PANTHER" id="PTHR47074:SF48">
    <property type="entry name" value="POLYNUCLEOTIDYL TRANSFERASE, RIBONUCLEASE H-LIKE SUPERFAMILY PROTEIN"/>
    <property type="match status" value="1"/>
</dbReference>
<dbReference type="InterPro" id="IPR002156">
    <property type="entry name" value="RNaseH_domain"/>
</dbReference>
<organism evidence="2 3">
    <name type="scientific">Lithocarpus litseifolius</name>
    <dbReference type="NCBI Taxonomy" id="425828"/>
    <lineage>
        <taxon>Eukaryota</taxon>
        <taxon>Viridiplantae</taxon>
        <taxon>Streptophyta</taxon>
        <taxon>Embryophyta</taxon>
        <taxon>Tracheophyta</taxon>
        <taxon>Spermatophyta</taxon>
        <taxon>Magnoliopsida</taxon>
        <taxon>eudicotyledons</taxon>
        <taxon>Gunneridae</taxon>
        <taxon>Pentapetalae</taxon>
        <taxon>rosids</taxon>
        <taxon>fabids</taxon>
        <taxon>Fagales</taxon>
        <taxon>Fagaceae</taxon>
        <taxon>Lithocarpus</taxon>
    </lineage>
</organism>
<accession>A0AAW2BUW4</accession>
<reference evidence="2 3" key="1">
    <citation type="submission" date="2024-01" db="EMBL/GenBank/DDBJ databases">
        <title>A telomere-to-telomere, gap-free genome of sweet tea (Lithocarpus litseifolius).</title>
        <authorList>
            <person name="Zhou J."/>
        </authorList>
    </citation>
    <scope>NUCLEOTIDE SEQUENCE [LARGE SCALE GENOMIC DNA]</scope>
    <source>
        <strain evidence="2">Zhou-2022a</strain>
        <tissue evidence="2">Leaf</tissue>
    </source>
</reference>
<dbReference type="Proteomes" id="UP001459277">
    <property type="component" value="Unassembled WGS sequence"/>
</dbReference>
<dbReference type="InterPro" id="IPR044730">
    <property type="entry name" value="RNase_H-like_dom_plant"/>
</dbReference>
<comment type="caution">
    <text evidence="2">The sequence shown here is derived from an EMBL/GenBank/DDBJ whole genome shotgun (WGS) entry which is preliminary data.</text>
</comment>
<dbReference type="AlphaFoldDB" id="A0AAW2BUW4"/>
<protein>
    <recommendedName>
        <fullName evidence="1">RNase H type-1 domain-containing protein</fullName>
    </recommendedName>
</protein>
<proteinExistence type="predicted"/>
<dbReference type="GO" id="GO:0003676">
    <property type="term" value="F:nucleic acid binding"/>
    <property type="evidence" value="ECO:0007669"/>
    <property type="project" value="InterPro"/>
</dbReference>
<dbReference type="GO" id="GO:0004523">
    <property type="term" value="F:RNA-DNA hybrid ribonuclease activity"/>
    <property type="evidence" value="ECO:0007669"/>
    <property type="project" value="InterPro"/>
</dbReference>
<evidence type="ECO:0000313" key="3">
    <source>
        <dbReference type="Proteomes" id="UP001459277"/>
    </source>
</evidence>
<evidence type="ECO:0000259" key="1">
    <source>
        <dbReference type="Pfam" id="PF13456"/>
    </source>
</evidence>
<sequence>MSIWKPPWKGWYKVNVDGAVFKESNCCCVGVVIRNERVQMMGVMCKKLELPLGALEVEAKAAEEGIRLARELSLSPIIIEGDSQIVLNAISSPDLPPSSIKKVIEGIKSWLMHSSDWKSNVVRRSCNVVAHLLARHAKFESECIIWAEDIPSMLDYQIQKDVTLSGFVPF</sequence>
<evidence type="ECO:0000313" key="2">
    <source>
        <dbReference type="EMBL" id="KAK9989111.1"/>
    </source>
</evidence>
<gene>
    <name evidence="2" type="ORF">SO802_029350</name>
</gene>
<dbReference type="EMBL" id="JAZDWU010000010">
    <property type="protein sequence ID" value="KAK9989111.1"/>
    <property type="molecule type" value="Genomic_DNA"/>
</dbReference>
<dbReference type="CDD" id="cd06222">
    <property type="entry name" value="RNase_H_like"/>
    <property type="match status" value="1"/>
</dbReference>
<name>A0AAW2BUW4_9ROSI</name>
<dbReference type="SUPFAM" id="SSF53098">
    <property type="entry name" value="Ribonuclease H-like"/>
    <property type="match status" value="1"/>
</dbReference>
<dbReference type="InterPro" id="IPR012337">
    <property type="entry name" value="RNaseH-like_sf"/>
</dbReference>
<keyword evidence="3" id="KW-1185">Reference proteome</keyword>
<dbReference type="InterPro" id="IPR036397">
    <property type="entry name" value="RNaseH_sf"/>
</dbReference>